<dbReference type="PROSITE" id="PS51935">
    <property type="entry name" value="NLPC_P60"/>
    <property type="match status" value="1"/>
</dbReference>
<accession>A0AAE3JTP4</accession>
<feature type="region of interest" description="Disordered" evidence="5">
    <location>
        <begin position="262"/>
        <end position="516"/>
    </location>
</feature>
<keyword evidence="6" id="KW-1133">Transmembrane helix</keyword>
<evidence type="ECO:0000313" key="9">
    <source>
        <dbReference type="Proteomes" id="UP001199915"/>
    </source>
</evidence>
<feature type="compositionally biased region" description="Basic and acidic residues" evidence="5">
    <location>
        <begin position="487"/>
        <end position="516"/>
    </location>
</feature>
<dbReference type="SUPFAM" id="SSF54001">
    <property type="entry name" value="Cysteine proteinases"/>
    <property type="match status" value="1"/>
</dbReference>
<keyword evidence="3" id="KW-0378">Hydrolase</keyword>
<feature type="compositionally biased region" description="Acidic residues" evidence="5">
    <location>
        <begin position="464"/>
        <end position="473"/>
    </location>
</feature>
<comment type="caution">
    <text evidence="8">The sequence shown here is derived from an EMBL/GenBank/DDBJ whole genome shotgun (WGS) entry which is preliminary data.</text>
</comment>
<gene>
    <name evidence="8" type="ORF">L0N21_16965</name>
</gene>
<dbReference type="GO" id="GO:0008234">
    <property type="term" value="F:cysteine-type peptidase activity"/>
    <property type="evidence" value="ECO:0007669"/>
    <property type="project" value="UniProtKB-KW"/>
</dbReference>
<dbReference type="GO" id="GO:0006508">
    <property type="term" value="P:proteolysis"/>
    <property type="evidence" value="ECO:0007669"/>
    <property type="project" value="UniProtKB-KW"/>
</dbReference>
<dbReference type="InterPro" id="IPR051794">
    <property type="entry name" value="PG_Endopeptidase_C40"/>
</dbReference>
<dbReference type="PANTHER" id="PTHR47359:SF3">
    <property type="entry name" value="NLP_P60 DOMAIN-CONTAINING PROTEIN-RELATED"/>
    <property type="match status" value="1"/>
</dbReference>
<feature type="transmembrane region" description="Helical" evidence="6">
    <location>
        <begin position="582"/>
        <end position="602"/>
    </location>
</feature>
<dbReference type="EMBL" id="JAKNFS010000034">
    <property type="protein sequence ID" value="MCG4767180.1"/>
    <property type="molecule type" value="Genomic_DNA"/>
</dbReference>
<reference evidence="8" key="1">
    <citation type="submission" date="2022-01" db="EMBL/GenBank/DDBJ databases">
        <title>Collection of gut derived symbiotic bacterial strains cultured from healthy donors.</title>
        <authorList>
            <person name="Lin H."/>
            <person name="Kohout C."/>
            <person name="Waligurski E."/>
            <person name="Pamer E.G."/>
        </authorList>
    </citation>
    <scope>NUCLEOTIDE SEQUENCE</scope>
    <source>
        <strain evidence="8">DFI.5.49</strain>
    </source>
</reference>
<comment type="similarity">
    <text evidence="1">Belongs to the peptidase C40 family.</text>
</comment>
<dbReference type="Proteomes" id="UP001199915">
    <property type="component" value="Unassembled WGS sequence"/>
</dbReference>
<keyword evidence="4" id="KW-0788">Thiol protease</keyword>
<dbReference type="InterPro" id="IPR000064">
    <property type="entry name" value="NLP_P60_dom"/>
</dbReference>
<dbReference type="Pfam" id="PF00877">
    <property type="entry name" value="NLPC_P60"/>
    <property type="match status" value="1"/>
</dbReference>
<keyword evidence="6" id="KW-0812">Transmembrane</keyword>
<evidence type="ECO:0000313" key="8">
    <source>
        <dbReference type="EMBL" id="MCG4767180.1"/>
    </source>
</evidence>
<dbReference type="AlphaFoldDB" id="A0AAE3JTP4"/>
<feature type="compositionally biased region" description="Basic residues" evidence="5">
    <location>
        <begin position="477"/>
        <end position="486"/>
    </location>
</feature>
<evidence type="ECO:0000259" key="7">
    <source>
        <dbReference type="PROSITE" id="PS51935"/>
    </source>
</evidence>
<name>A0AAE3JTP4_9FIRM</name>
<evidence type="ECO:0000256" key="6">
    <source>
        <dbReference type="SAM" id="Phobius"/>
    </source>
</evidence>
<organism evidence="8 9">
    <name type="scientific">Fusicatenibacter saccharivorans</name>
    <dbReference type="NCBI Taxonomy" id="1150298"/>
    <lineage>
        <taxon>Bacteria</taxon>
        <taxon>Bacillati</taxon>
        <taxon>Bacillota</taxon>
        <taxon>Clostridia</taxon>
        <taxon>Lachnospirales</taxon>
        <taxon>Lachnospiraceae</taxon>
        <taxon>Fusicatenibacter</taxon>
    </lineage>
</organism>
<evidence type="ECO:0000256" key="3">
    <source>
        <dbReference type="ARBA" id="ARBA00022801"/>
    </source>
</evidence>
<feature type="compositionally biased region" description="Basic and acidic residues" evidence="5">
    <location>
        <begin position="292"/>
        <end position="303"/>
    </location>
</feature>
<feature type="compositionally biased region" description="Polar residues" evidence="5">
    <location>
        <begin position="309"/>
        <end position="349"/>
    </location>
</feature>
<keyword evidence="6" id="KW-0472">Membrane</keyword>
<dbReference type="InterPro" id="IPR038765">
    <property type="entry name" value="Papain-like_cys_pep_sf"/>
</dbReference>
<feature type="domain" description="NlpC/P60" evidence="7">
    <location>
        <begin position="826"/>
        <end position="957"/>
    </location>
</feature>
<dbReference type="PANTHER" id="PTHR47359">
    <property type="entry name" value="PEPTIDOGLYCAN DL-ENDOPEPTIDASE CWLO"/>
    <property type="match status" value="1"/>
</dbReference>
<feature type="compositionally biased region" description="Basic and acidic residues" evidence="5">
    <location>
        <begin position="405"/>
        <end position="449"/>
    </location>
</feature>
<dbReference type="RefSeq" id="WP_238033690.1">
    <property type="nucleotide sequence ID" value="NZ_JAKNFS010000034.1"/>
</dbReference>
<protein>
    <submittedName>
        <fullName evidence="8">NlpC/P60 family protein</fullName>
    </submittedName>
</protein>
<proteinExistence type="inferred from homology"/>
<dbReference type="Gene3D" id="3.90.1720.10">
    <property type="entry name" value="endopeptidase domain like (from Nostoc punctiforme)"/>
    <property type="match status" value="1"/>
</dbReference>
<evidence type="ECO:0000256" key="2">
    <source>
        <dbReference type="ARBA" id="ARBA00022670"/>
    </source>
</evidence>
<sequence length="957" mass="108145">MTPKDKHTEVAWQAKQREVKTGSVEKTVHSATSAIYTASEIRSVMSHSETQEITGNHITREQQLQNMRLATQKYLQPENQVNTQSILPENTGHTEQAAVQPEILWYKNESNYVPEQPVYNGSSEKYEAKAAQFHAPVSETYKIPEKPDRQVAREQQLKSIRLATQKYVQTEAGRSHAEEKQQTTHFILKSTGSEREDNIEAASENRIQENHGKKYAAAKMRASIPNTEQLEMSENNDIKEEKRQSMRLAMWKYLRRQDTENTQGIGIEEKRNGNPLSGKPTLFQQEEEESNTDEREKKKDFSRKYTIGRIQSSTVQDSKGEELSSNQSKTFRQQHQSLNTASMLHSMTAANVEKEVEDDEPDSQNDLKKSKTLIYLTKLKKNRKKEKITSKNTSEDSEISEESSTEEKKETLGEDEEKTSNQKKEIKNKEHTEKTSEKNPAEDKDRQEIKPSQAVEEWNKEMDHAEEEDSEDDSGSKKRKAKKKNRKESDTEKSGKNEKDSNDRKRKKDEKSSRKEGKIRASLKWFRRTKNFHTTVQSIRLSGNEEEIKKRADYQQRMLLRHGVINTAKISAGIIKIIASNVLLLLPIISLFLLLSLLFLGVKAERQSASSAYDGACYLAAKYESGGNPDQVGGDGGNACGEFQFDNRYELGPFVRWCYEKDPTTYGPFEPYLGMTTELKNNAGFYGAWHSICAEHKIAFEAAQCEYVYTQTLQPLLTSLTEYYGFDFTNASDALKGCVLSFGNRDGKYVVSLKRYFDGTTSASTDREIIERAYDAMIARRPNVSRWSYEKADCLAQLDGTLDIYAPSENGAGGIDWSWKKSIGAGESGNAAVQAALNAVGSGYSQSRRDDPGWYDCSSLVYRSYAAAGITYLNGMDAASEAECLVNKGMTVSYSELQPGDLIFYSYSANGKYRNISHVAIYLGNGEMVHAADESRGVCKQAMSQSNLSPQLYCRPQ</sequence>
<evidence type="ECO:0000256" key="4">
    <source>
        <dbReference type="ARBA" id="ARBA00022807"/>
    </source>
</evidence>
<feature type="compositionally biased region" description="Acidic residues" evidence="5">
    <location>
        <begin position="395"/>
        <end position="404"/>
    </location>
</feature>
<evidence type="ECO:0000256" key="5">
    <source>
        <dbReference type="SAM" id="MobiDB-lite"/>
    </source>
</evidence>
<evidence type="ECO:0000256" key="1">
    <source>
        <dbReference type="ARBA" id="ARBA00007074"/>
    </source>
</evidence>
<keyword evidence="2" id="KW-0645">Protease</keyword>